<feature type="transmembrane region" description="Helical" evidence="7">
    <location>
        <begin position="51"/>
        <end position="75"/>
    </location>
</feature>
<reference evidence="8 9" key="1">
    <citation type="submission" date="2018-08" db="EMBL/GenBank/DDBJ databases">
        <title>A genome reference for cultivated species of the human gut microbiota.</title>
        <authorList>
            <person name="Zou Y."/>
            <person name="Xue W."/>
            <person name="Luo G."/>
        </authorList>
    </citation>
    <scope>NUCLEOTIDE SEQUENCE [LARGE SCALE GENOMIC DNA]</scope>
    <source>
        <strain evidence="8 9">AM33-3BH</strain>
    </source>
</reference>
<dbReference type="GO" id="GO:0015297">
    <property type="term" value="F:antiporter activity"/>
    <property type="evidence" value="ECO:0007669"/>
    <property type="project" value="InterPro"/>
</dbReference>
<evidence type="ECO:0000256" key="3">
    <source>
        <dbReference type="ARBA" id="ARBA00022475"/>
    </source>
</evidence>
<feature type="transmembrane region" description="Helical" evidence="7">
    <location>
        <begin position="12"/>
        <end position="31"/>
    </location>
</feature>
<dbReference type="PIRSF" id="PIRSF006603">
    <property type="entry name" value="DinF"/>
    <property type="match status" value="1"/>
</dbReference>
<dbReference type="PANTHER" id="PTHR43549">
    <property type="entry name" value="MULTIDRUG RESISTANCE PROTEIN YPNP-RELATED"/>
    <property type="match status" value="1"/>
</dbReference>
<feature type="transmembrane region" description="Helical" evidence="7">
    <location>
        <begin position="193"/>
        <end position="216"/>
    </location>
</feature>
<feature type="transmembrane region" description="Helical" evidence="7">
    <location>
        <begin position="137"/>
        <end position="159"/>
    </location>
</feature>
<evidence type="ECO:0000256" key="5">
    <source>
        <dbReference type="ARBA" id="ARBA00022989"/>
    </source>
</evidence>
<dbReference type="CDD" id="cd13138">
    <property type="entry name" value="MATE_yoeA_like"/>
    <property type="match status" value="1"/>
</dbReference>
<dbReference type="InterPro" id="IPR052031">
    <property type="entry name" value="Membrane_Transporter-Flippase"/>
</dbReference>
<gene>
    <name evidence="8" type="ORF">DW820_00980</name>
</gene>
<dbReference type="GO" id="GO:0005886">
    <property type="term" value="C:plasma membrane"/>
    <property type="evidence" value="ECO:0007669"/>
    <property type="project" value="UniProtKB-SubCell"/>
</dbReference>
<evidence type="ECO:0000313" key="9">
    <source>
        <dbReference type="Proteomes" id="UP000285773"/>
    </source>
</evidence>
<evidence type="ECO:0000256" key="2">
    <source>
        <dbReference type="ARBA" id="ARBA00022448"/>
    </source>
</evidence>
<dbReference type="Proteomes" id="UP000285773">
    <property type="component" value="Unassembled WGS sequence"/>
</dbReference>
<protein>
    <submittedName>
        <fullName evidence="8">MATE family efflux transporter</fullName>
    </submittedName>
</protein>
<feature type="transmembrane region" description="Helical" evidence="7">
    <location>
        <begin position="358"/>
        <end position="378"/>
    </location>
</feature>
<name>A0A414CLA9_STRPA</name>
<feature type="transmembrane region" description="Helical" evidence="7">
    <location>
        <begin position="390"/>
        <end position="410"/>
    </location>
</feature>
<keyword evidence="3" id="KW-1003">Cell membrane</keyword>
<comment type="caution">
    <text evidence="8">The sequence shown here is derived from an EMBL/GenBank/DDBJ whole genome shotgun (WGS) entry which is preliminary data.</text>
</comment>
<feature type="transmembrane region" description="Helical" evidence="7">
    <location>
        <begin position="96"/>
        <end position="125"/>
    </location>
</feature>
<evidence type="ECO:0000256" key="1">
    <source>
        <dbReference type="ARBA" id="ARBA00004651"/>
    </source>
</evidence>
<feature type="transmembrane region" description="Helical" evidence="7">
    <location>
        <begin position="322"/>
        <end position="346"/>
    </location>
</feature>
<comment type="subcellular location">
    <subcellularLocation>
        <location evidence="1">Cell membrane</location>
        <topology evidence="1">Multi-pass membrane protein</topology>
    </subcellularLocation>
</comment>
<dbReference type="Pfam" id="PF01554">
    <property type="entry name" value="MatE"/>
    <property type="match status" value="2"/>
</dbReference>
<feature type="transmembrane region" description="Helical" evidence="7">
    <location>
        <begin position="282"/>
        <end position="301"/>
    </location>
</feature>
<keyword evidence="6 7" id="KW-0472">Membrane</keyword>
<dbReference type="PANTHER" id="PTHR43549:SF3">
    <property type="entry name" value="MULTIDRUG RESISTANCE PROTEIN YPNP-RELATED"/>
    <property type="match status" value="1"/>
</dbReference>
<dbReference type="GO" id="GO:0042910">
    <property type="term" value="F:xenobiotic transmembrane transporter activity"/>
    <property type="evidence" value="ECO:0007669"/>
    <property type="project" value="InterPro"/>
</dbReference>
<organism evidence="8 9">
    <name type="scientific">Streptococcus parasanguinis</name>
    <dbReference type="NCBI Taxonomy" id="1318"/>
    <lineage>
        <taxon>Bacteria</taxon>
        <taxon>Bacillati</taxon>
        <taxon>Bacillota</taxon>
        <taxon>Bacilli</taxon>
        <taxon>Lactobacillales</taxon>
        <taxon>Streptococcaceae</taxon>
        <taxon>Streptococcus</taxon>
    </lineage>
</organism>
<sequence length="447" mass="48530">MKRIQRVDLIDAPILPALLSFAFPILLSNIFQQLYNTSDVMIVGRFLGQKSLAAVGATSAIFDLIVGFAVGVGNGMGIIIARNYGAKNEDQLRKSVAATAIIGGILSLFVIFIGAVGLFPLLQFLGTPSAIVSQSHLYIATIVNGVAVTFAYNLCAGLLRAVGDSLAALYFLIIAAILNILLDLYFITQLHLGVQSAGIATIISQGISALLCLLYIRKKVPFLLPHRKDFVWDKELYQDLLSQGLAMGLMTSIVSIGTVILQSAINQLGTTIISAQVAARRIMSFAVLPITAIASSITTFISQNFGAEQFQRIKKGVTIANLLSWVWSVLVAALLFFTSPSLTSFISGSTNPDLIANASLYLQISSCFYPILASLIILRNALQGMGKKLTPLTSSFIELFGKIFFALWIIPHTGYMGVILCEPLIWIPMTLQLIIIYRKIRYQLLTE</sequence>
<accession>A0A414CLA9</accession>
<evidence type="ECO:0000313" key="8">
    <source>
        <dbReference type="EMBL" id="RHC95733.1"/>
    </source>
</evidence>
<evidence type="ECO:0000256" key="6">
    <source>
        <dbReference type="ARBA" id="ARBA00023136"/>
    </source>
</evidence>
<feature type="transmembrane region" description="Helical" evidence="7">
    <location>
        <begin position="236"/>
        <end position="262"/>
    </location>
</feature>
<keyword evidence="4 7" id="KW-0812">Transmembrane</keyword>
<feature type="transmembrane region" description="Helical" evidence="7">
    <location>
        <begin position="416"/>
        <end position="437"/>
    </location>
</feature>
<keyword evidence="5 7" id="KW-1133">Transmembrane helix</keyword>
<dbReference type="InterPro" id="IPR048279">
    <property type="entry name" value="MdtK-like"/>
</dbReference>
<dbReference type="InterPro" id="IPR002528">
    <property type="entry name" value="MATE_fam"/>
</dbReference>
<dbReference type="RefSeq" id="WP_118095133.1">
    <property type="nucleotide sequence ID" value="NZ_QSIO01000001.1"/>
</dbReference>
<dbReference type="EMBL" id="QSIO01000001">
    <property type="protein sequence ID" value="RHC95733.1"/>
    <property type="molecule type" value="Genomic_DNA"/>
</dbReference>
<proteinExistence type="predicted"/>
<evidence type="ECO:0000256" key="4">
    <source>
        <dbReference type="ARBA" id="ARBA00022692"/>
    </source>
</evidence>
<dbReference type="NCBIfam" id="TIGR00797">
    <property type="entry name" value="matE"/>
    <property type="match status" value="1"/>
</dbReference>
<keyword evidence="2" id="KW-0813">Transport</keyword>
<dbReference type="AlphaFoldDB" id="A0A414CLA9"/>
<evidence type="ECO:0000256" key="7">
    <source>
        <dbReference type="SAM" id="Phobius"/>
    </source>
</evidence>
<feature type="transmembrane region" description="Helical" evidence="7">
    <location>
        <begin position="166"/>
        <end position="187"/>
    </location>
</feature>